<evidence type="ECO:0000256" key="2">
    <source>
        <dbReference type="ARBA" id="ARBA00006597"/>
    </source>
</evidence>
<comment type="function">
    <text evidence="11">Acts as a transcriptional regulator. Probably redox-responsive. The apo- but not holo-form probably binds DNA.</text>
</comment>
<gene>
    <name evidence="11" type="primary">whiB</name>
    <name evidence="14" type="ORF">ACFFTP_22290</name>
</gene>
<dbReference type="Proteomes" id="UP001589716">
    <property type="component" value="Unassembled WGS sequence"/>
</dbReference>
<name>A0ABV5QTQ2_9ACTN</name>
<evidence type="ECO:0000256" key="6">
    <source>
        <dbReference type="ARBA" id="ARBA00023014"/>
    </source>
</evidence>
<comment type="PTM">
    <text evidence="11">Upon Fe-S cluster removal intramolecular disulfide bonds are formed.</text>
</comment>
<feature type="region of interest" description="Disordered" evidence="12">
    <location>
        <begin position="159"/>
        <end position="204"/>
    </location>
</feature>
<feature type="compositionally biased region" description="Basic and acidic residues" evidence="12">
    <location>
        <begin position="159"/>
        <end position="168"/>
    </location>
</feature>
<dbReference type="InterPro" id="IPR003482">
    <property type="entry name" value="Whib"/>
</dbReference>
<keyword evidence="8 11" id="KW-0238">DNA-binding</keyword>
<comment type="PTM">
    <text evidence="11">The Fe-S cluster can be nitrosylated by nitric oxide (NO).</text>
</comment>
<dbReference type="Pfam" id="PF02467">
    <property type="entry name" value="Whib"/>
    <property type="match status" value="1"/>
</dbReference>
<feature type="binding site" evidence="11">
    <location>
        <position position="60"/>
    </location>
    <ligand>
        <name>[4Fe-4S] cluster</name>
        <dbReference type="ChEBI" id="CHEBI:49883"/>
    </ligand>
</feature>
<feature type="binding site" evidence="11">
    <location>
        <position position="57"/>
    </location>
    <ligand>
        <name>[4Fe-4S] cluster</name>
        <dbReference type="ChEBI" id="CHEBI:49883"/>
    </ligand>
</feature>
<evidence type="ECO:0000259" key="13">
    <source>
        <dbReference type="PROSITE" id="PS51674"/>
    </source>
</evidence>
<proteinExistence type="inferred from homology"/>
<evidence type="ECO:0000313" key="14">
    <source>
        <dbReference type="EMBL" id="MFB9556909.1"/>
    </source>
</evidence>
<dbReference type="HAMAP" id="MF_01479">
    <property type="entry name" value="WhiB"/>
    <property type="match status" value="1"/>
</dbReference>
<feature type="binding site" evidence="11">
    <location>
        <position position="28"/>
    </location>
    <ligand>
        <name>[4Fe-4S] cluster</name>
        <dbReference type="ChEBI" id="CHEBI:49883"/>
    </ligand>
</feature>
<evidence type="ECO:0000256" key="7">
    <source>
        <dbReference type="ARBA" id="ARBA00023015"/>
    </source>
</evidence>
<comment type="similarity">
    <text evidence="2 11">Belongs to the WhiB family.</text>
</comment>
<evidence type="ECO:0000256" key="5">
    <source>
        <dbReference type="ARBA" id="ARBA00023004"/>
    </source>
</evidence>
<keyword evidence="3 11" id="KW-0004">4Fe-4S</keyword>
<reference evidence="14 15" key="1">
    <citation type="submission" date="2024-09" db="EMBL/GenBank/DDBJ databases">
        <authorList>
            <person name="Sun Q."/>
            <person name="Mori K."/>
        </authorList>
    </citation>
    <scope>NUCLEOTIDE SEQUENCE [LARGE SCALE GENOMIC DNA]</scope>
    <source>
        <strain evidence="14 15">JCM 4414</strain>
    </source>
</reference>
<dbReference type="InterPro" id="IPR034768">
    <property type="entry name" value="4FE4S_WBL"/>
</dbReference>
<comment type="cofactor">
    <cofactor evidence="11">
        <name>[4Fe-4S] cluster</name>
        <dbReference type="ChEBI" id="CHEBI:49883"/>
    </cofactor>
    <text evidence="11">Binds 1 [4Fe-4S] cluster per subunit. Following nitrosylation of the [4Fe-4S] cluster binds 1 [4Fe-8(NO)] cluster per subunit.</text>
</comment>
<keyword evidence="7 11" id="KW-0805">Transcription regulation</keyword>
<dbReference type="RefSeq" id="WP_345484644.1">
    <property type="nucleotide sequence ID" value="NZ_BAAAWU010000001.1"/>
</dbReference>
<sequence length="227" mass="25890">MRYITTNTGPQPTIRSISDHSWHARAACYGIDPEEADRLFFHGPRNTRDRQQAKQVCAACPVRLDCLNFALENKAEWGMWGGLTLKERAKWREQLDGRLDYSRVRSAINGRDIHLSSLERKAIIRYACARGWSATRLAHILRVTVDWARDVMREESHAIEDRDRHNVHSDPTPAVTAREATARGEKPPTSTVHDADSPDIERSDEDIVPVDRHVHAPVLFDELRKAA</sequence>
<evidence type="ECO:0000256" key="8">
    <source>
        <dbReference type="ARBA" id="ARBA00023125"/>
    </source>
</evidence>
<dbReference type="PROSITE" id="PS51674">
    <property type="entry name" value="4FE4S_WBL"/>
    <property type="match status" value="1"/>
</dbReference>
<comment type="subcellular location">
    <subcellularLocation>
        <location evidence="1 11">Cytoplasm</location>
    </subcellularLocation>
</comment>
<dbReference type="EMBL" id="JBHMCT010000013">
    <property type="protein sequence ID" value="MFB9556909.1"/>
    <property type="molecule type" value="Genomic_DNA"/>
</dbReference>
<keyword evidence="10 11" id="KW-0804">Transcription</keyword>
<keyword evidence="4 11" id="KW-0479">Metal-binding</keyword>
<evidence type="ECO:0000256" key="9">
    <source>
        <dbReference type="ARBA" id="ARBA00023157"/>
    </source>
</evidence>
<keyword evidence="6 11" id="KW-0411">Iron-sulfur</keyword>
<evidence type="ECO:0000313" key="15">
    <source>
        <dbReference type="Proteomes" id="UP001589716"/>
    </source>
</evidence>
<evidence type="ECO:0000256" key="11">
    <source>
        <dbReference type="HAMAP-Rule" id="MF_01479"/>
    </source>
</evidence>
<evidence type="ECO:0000256" key="3">
    <source>
        <dbReference type="ARBA" id="ARBA00022485"/>
    </source>
</evidence>
<feature type="binding site" evidence="11">
    <location>
        <position position="66"/>
    </location>
    <ligand>
        <name>[4Fe-4S] cluster</name>
        <dbReference type="ChEBI" id="CHEBI:49883"/>
    </ligand>
</feature>
<keyword evidence="15" id="KW-1185">Reference proteome</keyword>
<organism evidence="14 15">
    <name type="scientific">Streptomyces roseoviridis</name>
    <dbReference type="NCBI Taxonomy" id="67361"/>
    <lineage>
        <taxon>Bacteria</taxon>
        <taxon>Bacillati</taxon>
        <taxon>Actinomycetota</taxon>
        <taxon>Actinomycetes</taxon>
        <taxon>Kitasatosporales</taxon>
        <taxon>Streptomycetaceae</taxon>
        <taxon>Streptomyces</taxon>
    </lineage>
</organism>
<feature type="domain" description="4Fe-4S Wbl-type" evidence="13">
    <location>
        <begin position="27"/>
        <end position="90"/>
    </location>
</feature>
<keyword evidence="9 11" id="KW-1015">Disulfide bond</keyword>
<keyword evidence="11" id="KW-0963">Cytoplasm</keyword>
<evidence type="ECO:0000256" key="10">
    <source>
        <dbReference type="ARBA" id="ARBA00023163"/>
    </source>
</evidence>
<protein>
    <recommendedName>
        <fullName evidence="11">Transcriptional regulator WhiB</fullName>
    </recommendedName>
</protein>
<evidence type="ECO:0000256" key="1">
    <source>
        <dbReference type="ARBA" id="ARBA00004496"/>
    </source>
</evidence>
<accession>A0ABV5QTQ2</accession>
<evidence type="ECO:0000256" key="12">
    <source>
        <dbReference type="SAM" id="MobiDB-lite"/>
    </source>
</evidence>
<comment type="caution">
    <text evidence="14">The sequence shown here is derived from an EMBL/GenBank/DDBJ whole genome shotgun (WGS) entry which is preliminary data.</text>
</comment>
<evidence type="ECO:0000256" key="4">
    <source>
        <dbReference type="ARBA" id="ARBA00022723"/>
    </source>
</evidence>
<dbReference type="PANTHER" id="PTHR38839">
    <property type="entry name" value="TRANSCRIPTIONAL REGULATOR WHID-RELATED"/>
    <property type="match status" value="1"/>
</dbReference>
<keyword evidence="5 11" id="KW-0408">Iron</keyword>